<comment type="similarity">
    <text evidence="1 4">Belongs to the glycosyl hydrolase 28 family.</text>
</comment>
<dbReference type="RefSeq" id="WP_015358638.1">
    <property type="nucleotide sequence ID" value="NZ_CP014672.1"/>
</dbReference>
<accession>A0A1B1YC55</accession>
<dbReference type="GO" id="GO:0004650">
    <property type="term" value="F:polygalacturonase activity"/>
    <property type="evidence" value="ECO:0007669"/>
    <property type="project" value="InterPro"/>
</dbReference>
<dbReference type="InterPro" id="IPR051801">
    <property type="entry name" value="GH28_Enzymes"/>
</dbReference>
<evidence type="ECO:0000256" key="3">
    <source>
        <dbReference type="ARBA" id="ARBA00023295"/>
    </source>
</evidence>
<evidence type="ECO:0000256" key="2">
    <source>
        <dbReference type="ARBA" id="ARBA00022801"/>
    </source>
</evidence>
<name>A0A1B1YC55_THEST</name>
<evidence type="ECO:0000256" key="4">
    <source>
        <dbReference type="RuleBase" id="RU361169"/>
    </source>
</evidence>
<dbReference type="PANTHER" id="PTHR31339">
    <property type="entry name" value="PECTIN LYASE-RELATED"/>
    <property type="match status" value="1"/>
</dbReference>
<dbReference type="AlphaFoldDB" id="A0A1B1YC55"/>
<dbReference type="InterPro" id="IPR011050">
    <property type="entry name" value="Pectin_lyase_fold/virulence"/>
</dbReference>
<dbReference type="PROSITE" id="PS00502">
    <property type="entry name" value="POLYGALACTURONASE"/>
    <property type="match status" value="1"/>
</dbReference>
<dbReference type="InterPro" id="IPR006626">
    <property type="entry name" value="PbH1"/>
</dbReference>
<evidence type="ECO:0000313" key="5">
    <source>
        <dbReference type="EMBL" id="ANW98351.1"/>
    </source>
</evidence>
<keyword evidence="3 4" id="KW-0326">Glycosidase</keyword>
<reference evidence="5 6" key="1">
    <citation type="submission" date="2016-02" db="EMBL/GenBank/DDBJ databases">
        <title>Comparison of Clostridium stercorarium subspecies using comparative genomics and transcriptomics.</title>
        <authorList>
            <person name="Schellenberg J."/>
            <person name="Thallinger G."/>
            <person name="Levin D.B."/>
            <person name="Zhang X."/>
            <person name="Alvare G."/>
            <person name="Fristensky B."/>
            <person name="Sparling R."/>
        </authorList>
    </citation>
    <scope>NUCLEOTIDE SEQUENCE [LARGE SCALE GENOMIC DNA]</scope>
    <source>
        <strain evidence="5 6">DSM 2910</strain>
    </source>
</reference>
<dbReference type="EMBL" id="CP014672">
    <property type="protein sequence ID" value="ANW98351.1"/>
    <property type="molecule type" value="Genomic_DNA"/>
</dbReference>
<dbReference type="InterPro" id="IPR000743">
    <property type="entry name" value="Glyco_hydro_28"/>
</dbReference>
<sequence length="430" mass="47784">MSYTTVFNITDFGAVPDGKTLCTEAFKKAVKKCEEAGGGTIYVPAGKFLTGPIHLVSNTNLHIDAGAVLLFSQNIEDYPLVYSRWEGEEAEVYSPLIYGDKVENVSITGHGTLDGQGEPWWRLQREKQLKYPRPRFICFQESERVLIQGIKIINSPAWTINPVRCNNVVIDGITIKNPADSPNTDGINPDSCRNVRITNCYISVGDDCVAIKSGVEYSKYRIPCENITITNCTMLDGHGGVVIGSEMSGCVRNITISNCVFEGTDRGIRIKTRRGRGGVVEDIRVSNIIMKKVMCPLVMNMYYFCGKGGKEPIVKDKNPHPVNEGTPVFRRVHLSNISAREAGACAGFFYGLPEMPIEDISFHDVYIHMADDAKPDRPAMMDDLEPMQKKGIYMNNVKNAVFSNVKITNHEGKAFTIENCENIRLTDCTE</sequence>
<dbReference type="InterPro" id="IPR012334">
    <property type="entry name" value="Pectin_lyas_fold"/>
</dbReference>
<dbReference type="Pfam" id="PF00295">
    <property type="entry name" value="Glyco_hydro_28"/>
    <property type="match status" value="1"/>
</dbReference>
<dbReference type="GO" id="GO:0005975">
    <property type="term" value="P:carbohydrate metabolic process"/>
    <property type="evidence" value="ECO:0007669"/>
    <property type="project" value="InterPro"/>
</dbReference>
<keyword evidence="2 4" id="KW-0378">Hydrolase</keyword>
<evidence type="ECO:0000256" key="1">
    <source>
        <dbReference type="ARBA" id="ARBA00008834"/>
    </source>
</evidence>
<dbReference type="Gene3D" id="2.160.20.10">
    <property type="entry name" value="Single-stranded right-handed beta-helix, Pectin lyase-like"/>
    <property type="match status" value="1"/>
</dbReference>
<dbReference type="SUPFAM" id="SSF51126">
    <property type="entry name" value="Pectin lyase-like"/>
    <property type="match status" value="2"/>
</dbReference>
<evidence type="ECO:0000313" key="6">
    <source>
        <dbReference type="Proteomes" id="UP000092971"/>
    </source>
</evidence>
<dbReference type="Proteomes" id="UP000092971">
    <property type="component" value="Chromosome"/>
</dbReference>
<dbReference type="PANTHER" id="PTHR31339:SF9">
    <property type="entry name" value="PLASMIN AND FIBRONECTIN-BINDING PROTEIN A"/>
    <property type="match status" value="1"/>
</dbReference>
<organism evidence="5 6">
    <name type="scientific">Thermoclostridium stercorarium subsp. thermolacticum DSM 2910</name>
    <dbReference type="NCBI Taxonomy" id="1121336"/>
    <lineage>
        <taxon>Bacteria</taxon>
        <taxon>Bacillati</taxon>
        <taxon>Bacillota</taxon>
        <taxon>Clostridia</taxon>
        <taxon>Eubacteriales</taxon>
        <taxon>Oscillospiraceae</taxon>
        <taxon>Thermoclostridium</taxon>
    </lineage>
</organism>
<dbReference type="OrthoDB" id="9795222at2"/>
<protein>
    <submittedName>
        <fullName evidence="5">Endopolygalacturonase</fullName>
    </submittedName>
</protein>
<proteinExistence type="inferred from homology"/>
<gene>
    <name evidence="5" type="ORF">CSTERTH_04500</name>
</gene>
<dbReference type="SMART" id="SM00710">
    <property type="entry name" value="PbH1"/>
    <property type="match status" value="5"/>
</dbReference>